<dbReference type="GeneID" id="96006907"/>
<protein>
    <submittedName>
        <fullName evidence="2">Uncharacterized protein</fullName>
    </submittedName>
</protein>
<dbReference type="Pfam" id="PF08560">
    <property type="entry name" value="DUF1757"/>
    <property type="match status" value="1"/>
</dbReference>
<feature type="transmembrane region" description="Helical" evidence="1">
    <location>
        <begin position="58"/>
        <end position="78"/>
    </location>
</feature>
<dbReference type="EMBL" id="JAAQHG020000015">
    <property type="protein sequence ID" value="KAL1586198.1"/>
    <property type="molecule type" value="Genomic_DNA"/>
</dbReference>
<comment type="caution">
    <text evidence="2">The sequence shown here is derived from an EMBL/GenBank/DDBJ whole genome shotgun (WGS) entry which is preliminary data.</text>
</comment>
<keyword evidence="3" id="KW-1185">Reference proteome</keyword>
<dbReference type="PANTHER" id="PTHR38636:SF1">
    <property type="entry name" value="CHLORIDE CHANNEL PROTEIN CLC-D"/>
    <property type="match status" value="1"/>
</dbReference>
<name>A0AB34KN09_9PEZI</name>
<evidence type="ECO:0000313" key="2">
    <source>
        <dbReference type="EMBL" id="KAL1586198.1"/>
    </source>
</evidence>
<feature type="transmembrane region" description="Helical" evidence="1">
    <location>
        <begin position="141"/>
        <end position="159"/>
    </location>
</feature>
<sequence>MSRFFPHTDYAEDQPMSHTVLTTHVLYRGFQTGAVVGHALELARITLKKGRSPSAEPILASTLRSAGIGAVAGTALMVPGLYMRMRDREEIEWKDRSWRLLENKGQKAVDDCSGIGTVLGALVGARQTLPRETAGVKTLKIAGGAGVGSIVGVVVYLGWRYGLMRGEQPTVKSST</sequence>
<evidence type="ECO:0000313" key="3">
    <source>
        <dbReference type="Proteomes" id="UP000803884"/>
    </source>
</evidence>
<accession>A0AB34KN09</accession>
<evidence type="ECO:0000256" key="1">
    <source>
        <dbReference type="SAM" id="Phobius"/>
    </source>
</evidence>
<organism evidence="2 3">
    <name type="scientific">Cladosporium halotolerans</name>
    <dbReference type="NCBI Taxonomy" id="1052096"/>
    <lineage>
        <taxon>Eukaryota</taxon>
        <taxon>Fungi</taxon>
        <taxon>Dikarya</taxon>
        <taxon>Ascomycota</taxon>
        <taxon>Pezizomycotina</taxon>
        <taxon>Dothideomycetes</taxon>
        <taxon>Dothideomycetidae</taxon>
        <taxon>Cladosporiales</taxon>
        <taxon>Cladosporiaceae</taxon>
        <taxon>Cladosporium</taxon>
    </lineage>
</organism>
<keyword evidence="1" id="KW-0812">Transmembrane</keyword>
<dbReference type="PANTHER" id="PTHR38636">
    <property type="entry name" value="PROTEIN CBG20488"/>
    <property type="match status" value="1"/>
</dbReference>
<gene>
    <name evidence="2" type="ORF">WHR41_05464</name>
</gene>
<dbReference type="AlphaFoldDB" id="A0AB34KN09"/>
<keyword evidence="1" id="KW-0472">Membrane</keyword>
<proteinExistence type="predicted"/>
<dbReference type="Proteomes" id="UP000803884">
    <property type="component" value="Unassembled WGS sequence"/>
</dbReference>
<dbReference type="InterPro" id="IPR013869">
    <property type="entry name" value="DUF1757"/>
</dbReference>
<keyword evidence="1" id="KW-1133">Transmembrane helix</keyword>
<reference evidence="2 3" key="1">
    <citation type="journal article" date="2020" name="Microbiol. Resour. Announc.">
        <title>Draft Genome Sequence of a Cladosporium Species Isolated from the Mesophotic Ascidian Didemnum maculosum.</title>
        <authorList>
            <person name="Gioti A."/>
            <person name="Siaperas R."/>
            <person name="Nikolaivits E."/>
            <person name="Le Goff G."/>
            <person name="Ouazzani J."/>
            <person name="Kotoulas G."/>
            <person name="Topakas E."/>
        </authorList>
    </citation>
    <scope>NUCLEOTIDE SEQUENCE [LARGE SCALE GENOMIC DNA]</scope>
    <source>
        <strain evidence="2 3">TM138-S3</strain>
    </source>
</reference>
<dbReference type="RefSeq" id="XP_069229303.1">
    <property type="nucleotide sequence ID" value="XM_069374069.1"/>
</dbReference>